<feature type="domain" description="Glycosyltransferase 2-like" evidence="1">
    <location>
        <begin position="17"/>
        <end position="147"/>
    </location>
</feature>
<evidence type="ECO:0000259" key="1">
    <source>
        <dbReference type="Pfam" id="PF00535"/>
    </source>
</evidence>
<dbReference type="RefSeq" id="WP_386667575.1">
    <property type="nucleotide sequence ID" value="NZ_JBHLTG010000002.1"/>
</dbReference>
<dbReference type="Proteomes" id="UP001589896">
    <property type="component" value="Unassembled WGS sequence"/>
</dbReference>
<evidence type="ECO:0000313" key="2">
    <source>
        <dbReference type="EMBL" id="MFC0678056.1"/>
    </source>
</evidence>
<gene>
    <name evidence="2" type="ORF">ACFFGH_09395</name>
</gene>
<reference evidence="2 3" key="1">
    <citation type="submission" date="2024-09" db="EMBL/GenBank/DDBJ databases">
        <authorList>
            <person name="Sun Q."/>
            <person name="Mori K."/>
        </authorList>
    </citation>
    <scope>NUCLEOTIDE SEQUENCE [LARGE SCALE GENOMIC DNA]</scope>
    <source>
        <strain evidence="2 3">KCTC 23076</strain>
    </source>
</reference>
<dbReference type="SUPFAM" id="SSF53448">
    <property type="entry name" value="Nucleotide-diphospho-sugar transferases"/>
    <property type="match status" value="1"/>
</dbReference>
<dbReference type="InterPro" id="IPR029044">
    <property type="entry name" value="Nucleotide-diphossugar_trans"/>
</dbReference>
<comment type="caution">
    <text evidence="2">The sequence shown here is derived from an EMBL/GenBank/DDBJ whole genome shotgun (WGS) entry which is preliminary data.</text>
</comment>
<dbReference type="CDD" id="cd00761">
    <property type="entry name" value="Glyco_tranf_GTA_type"/>
    <property type="match status" value="1"/>
</dbReference>
<dbReference type="PANTHER" id="PTHR22916">
    <property type="entry name" value="GLYCOSYLTRANSFERASE"/>
    <property type="match status" value="1"/>
</dbReference>
<dbReference type="PANTHER" id="PTHR22916:SF3">
    <property type="entry name" value="UDP-GLCNAC:BETAGAL BETA-1,3-N-ACETYLGLUCOSAMINYLTRANSFERASE-LIKE PROTEIN 1"/>
    <property type="match status" value="1"/>
</dbReference>
<dbReference type="InterPro" id="IPR001173">
    <property type="entry name" value="Glyco_trans_2-like"/>
</dbReference>
<accession>A0ABV6RM70</accession>
<proteinExistence type="predicted"/>
<sequence length="345" mass="39381">MTQPAETAPGNLPLVAVVTPVYNGGAHVAKTLACVQNQTYANVVHVVLDNASTDETPAAIARYAGGPVPILTRRNERLLPQIDNWNAAMAMVPAEAKYVKLLMADDLMRRDCIEQMVSVAETDDEIDFVHAIDVFNDRTKPHGLDPSISVYEGREYGRRWMIGEVTWLSGSHMFFRAHPDILHETFSKEIFPLMDMEFIFRRLLDRKMAFVFEPLIFTRFDERSVTARLGGWTSYLVPGFRIFLKYGRKFVNDEEFARIDLDYRLKIARHHLFAKATGRPIADEIKTGVAKEGRRIPLTDYMLAVVGWPMHKLRSTLVRRRAERSDPTEFVPERAFIGDRVTVEP</sequence>
<dbReference type="EMBL" id="JBHLTG010000002">
    <property type="protein sequence ID" value="MFC0678056.1"/>
    <property type="molecule type" value="Genomic_DNA"/>
</dbReference>
<dbReference type="Gene3D" id="3.90.550.10">
    <property type="entry name" value="Spore Coat Polysaccharide Biosynthesis Protein SpsA, Chain A"/>
    <property type="match status" value="1"/>
</dbReference>
<organism evidence="2 3">
    <name type="scientific">Lysobacter korlensis</name>
    <dbReference type="NCBI Taxonomy" id="553636"/>
    <lineage>
        <taxon>Bacteria</taxon>
        <taxon>Pseudomonadati</taxon>
        <taxon>Pseudomonadota</taxon>
        <taxon>Gammaproteobacteria</taxon>
        <taxon>Lysobacterales</taxon>
        <taxon>Lysobacteraceae</taxon>
        <taxon>Lysobacter</taxon>
    </lineage>
</organism>
<dbReference type="Pfam" id="PF00535">
    <property type="entry name" value="Glycos_transf_2"/>
    <property type="match status" value="1"/>
</dbReference>
<evidence type="ECO:0000313" key="3">
    <source>
        <dbReference type="Proteomes" id="UP001589896"/>
    </source>
</evidence>
<name>A0ABV6RM70_9GAMM</name>
<keyword evidence="3" id="KW-1185">Reference proteome</keyword>
<protein>
    <submittedName>
        <fullName evidence="2">Glycosyltransferase family 2 protein</fullName>
    </submittedName>
</protein>